<dbReference type="Proteomes" id="UP000591131">
    <property type="component" value="Unassembled WGS sequence"/>
</dbReference>
<evidence type="ECO:0000313" key="1">
    <source>
        <dbReference type="EMBL" id="KAF4648141.1"/>
    </source>
</evidence>
<accession>A0A7J6KNI2</accession>
<name>A0A7J6KNI2_PERCH</name>
<dbReference type="AlphaFoldDB" id="A0A7J6KNI2"/>
<feature type="non-terminal residue" evidence="1">
    <location>
        <position position="114"/>
    </location>
</feature>
<keyword evidence="2" id="KW-1185">Reference proteome</keyword>
<gene>
    <name evidence="1" type="ORF">FOL47_003673</name>
</gene>
<protein>
    <submittedName>
        <fullName evidence="1">Uncharacterized protein</fullName>
    </submittedName>
</protein>
<proteinExistence type="predicted"/>
<dbReference type="EMBL" id="JAAPAO010002158">
    <property type="protein sequence ID" value="KAF4648141.1"/>
    <property type="molecule type" value="Genomic_DNA"/>
</dbReference>
<evidence type="ECO:0000313" key="2">
    <source>
        <dbReference type="Proteomes" id="UP000591131"/>
    </source>
</evidence>
<comment type="caution">
    <text evidence="1">The sequence shown here is derived from an EMBL/GenBank/DDBJ whole genome shotgun (WGS) entry which is preliminary data.</text>
</comment>
<organism evidence="1 2">
    <name type="scientific">Perkinsus chesapeaki</name>
    <name type="common">Clam parasite</name>
    <name type="synonym">Perkinsus andrewsi</name>
    <dbReference type="NCBI Taxonomy" id="330153"/>
    <lineage>
        <taxon>Eukaryota</taxon>
        <taxon>Sar</taxon>
        <taxon>Alveolata</taxon>
        <taxon>Perkinsozoa</taxon>
        <taxon>Perkinsea</taxon>
        <taxon>Perkinsida</taxon>
        <taxon>Perkinsidae</taxon>
        <taxon>Perkinsus</taxon>
    </lineage>
</organism>
<sequence length="114" mass="12584">LFAQLAVAFVAVAEEQFHALGGTSSLTDTPSLCPPGLELEEKPRWAHGHYLCFKPCQTQEDCPEVTTNRGSRQMACWGHCRLNCKTVDDCWSGGSCVLGFCVIRPELVPDRDSR</sequence>
<reference evidence="1 2" key="1">
    <citation type="submission" date="2020-04" db="EMBL/GenBank/DDBJ databases">
        <title>Perkinsus chesapeaki whole genome sequence.</title>
        <authorList>
            <person name="Bogema D.R."/>
        </authorList>
    </citation>
    <scope>NUCLEOTIDE SEQUENCE [LARGE SCALE GENOMIC DNA]</scope>
    <source>
        <strain evidence="1">ATCC PRA-425</strain>
    </source>
</reference>